<evidence type="ECO:0000313" key="2">
    <source>
        <dbReference type="EMBL" id="KAK3689541.1"/>
    </source>
</evidence>
<dbReference type="EMBL" id="JAULSO010000002">
    <property type="protein sequence ID" value="KAK3689541.1"/>
    <property type="molecule type" value="Genomic_DNA"/>
</dbReference>
<reference evidence="2" key="2">
    <citation type="submission" date="2023-06" db="EMBL/GenBank/DDBJ databases">
        <authorList>
            <consortium name="Lawrence Berkeley National Laboratory"/>
            <person name="Haridas S."/>
            <person name="Hensen N."/>
            <person name="Bonometti L."/>
            <person name="Westerberg I."/>
            <person name="Brannstrom I.O."/>
            <person name="Guillou S."/>
            <person name="Cros-Aarteil S."/>
            <person name="Calhoun S."/>
            <person name="Kuo A."/>
            <person name="Mondo S."/>
            <person name="Pangilinan J."/>
            <person name="Riley R."/>
            <person name="Labutti K."/>
            <person name="Andreopoulos B."/>
            <person name="Lipzen A."/>
            <person name="Chen C."/>
            <person name="Yanf M."/>
            <person name="Daum C."/>
            <person name="Ng V."/>
            <person name="Clum A."/>
            <person name="Steindorff A."/>
            <person name="Ohm R."/>
            <person name="Martin F."/>
            <person name="Silar P."/>
            <person name="Natvig D."/>
            <person name="Lalanne C."/>
            <person name="Gautier V."/>
            <person name="Ament-Velasquez S.L."/>
            <person name="Kruys A."/>
            <person name="Hutchinson M.I."/>
            <person name="Powell A.J."/>
            <person name="Barry K."/>
            <person name="Miller A.N."/>
            <person name="Grigoriev I.V."/>
            <person name="Debuchy R."/>
            <person name="Gladieux P."/>
            <person name="Thoren M.H."/>
            <person name="Johannesson H."/>
        </authorList>
    </citation>
    <scope>NUCLEOTIDE SEQUENCE</scope>
    <source>
        <strain evidence="2">CBS 314.62</strain>
    </source>
</reference>
<dbReference type="AlphaFoldDB" id="A0AAE0XBD9"/>
<keyword evidence="1" id="KW-0732">Signal</keyword>
<accession>A0AAE0XBD9</accession>
<keyword evidence="3" id="KW-1185">Reference proteome</keyword>
<name>A0AAE0XBD9_9PEZI</name>
<organism evidence="2 3">
    <name type="scientific">Podospora appendiculata</name>
    <dbReference type="NCBI Taxonomy" id="314037"/>
    <lineage>
        <taxon>Eukaryota</taxon>
        <taxon>Fungi</taxon>
        <taxon>Dikarya</taxon>
        <taxon>Ascomycota</taxon>
        <taxon>Pezizomycotina</taxon>
        <taxon>Sordariomycetes</taxon>
        <taxon>Sordariomycetidae</taxon>
        <taxon>Sordariales</taxon>
        <taxon>Podosporaceae</taxon>
        <taxon>Podospora</taxon>
    </lineage>
</organism>
<comment type="caution">
    <text evidence="2">The sequence shown here is derived from an EMBL/GenBank/DDBJ whole genome shotgun (WGS) entry which is preliminary data.</text>
</comment>
<evidence type="ECO:0000256" key="1">
    <source>
        <dbReference type="SAM" id="SignalP"/>
    </source>
</evidence>
<feature type="chain" id="PRO_5041911319" evidence="1">
    <location>
        <begin position="20"/>
        <end position="76"/>
    </location>
</feature>
<sequence>MQVLQVLLVLLPTYLTVVSHEPSAALDKTHTSIPRPIDEMRSRFTVHPNPRTLLACPCDSAPNLCHAQPFIISLDS</sequence>
<reference evidence="2" key="1">
    <citation type="journal article" date="2023" name="Mol. Phylogenet. Evol.">
        <title>Genome-scale phylogeny and comparative genomics of the fungal order Sordariales.</title>
        <authorList>
            <person name="Hensen N."/>
            <person name="Bonometti L."/>
            <person name="Westerberg I."/>
            <person name="Brannstrom I.O."/>
            <person name="Guillou S."/>
            <person name="Cros-Aarteil S."/>
            <person name="Calhoun S."/>
            <person name="Haridas S."/>
            <person name="Kuo A."/>
            <person name="Mondo S."/>
            <person name="Pangilinan J."/>
            <person name="Riley R."/>
            <person name="LaButti K."/>
            <person name="Andreopoulos B."/>
            <person name="Lipzen A."/>
            <person name="Chen C."/>
            <person name="Yan M."/>
            <person name="Daum C."/>
            <person name="Ng V."/>
            <person name="Clum A."/>
            <person name="Steindorff A."/>
            <person name="Ohm R.A."/>
            <person name="Martin F."/>
            <person name="Silar P."/>
            <person name="Natvig D.O."/>
            <person name="Lalanne C."/>
            <person name="Gautier V."/>
            <person name="Ament-Velasquez S.L."/>
            <person name="Kruys A."/>
            <person name="Hutchinson M.I."/>
            <person name="Powell A.J."/>
            <person name="Barry K."/>
            <person name="Miller A.N."/>
            <person name="Grigoriev I.V."/>
            <person name="Debuchy R."/>
            <person name="Gladieux P."/>
            <person name="Hiltunen Thoren M."/>
            <person name="Johannesson H."/>
        </authorList>
    </citation>
    <scope>NUCLEOTIDE SEQUENCE</scope>
    <source>
        <strain evidence="2">CBS 314.62</strain>
    </source>
</reference>
<dbReference type="Proteomes" id="UP001270362">
    <property type="component" value="Unassembled WGS sequence"/>
</dbReference>
<protein>
    <submittedName>
        <fullName evidence="2">Uncharacterized protein</fullName>
    </submittedName>
</protein>
<evidence type="ECO:0000313" key="3">
    <source>
        <dbReference type="Proteomes" id="UP001270362"/>
    </source>
</evidence>
<feature type="signal peptide" evidence="1">
    <location>
        <begin position="1"/>
        <end position="19"/>
    </location>
</feature>
<proteinExistence type="predicted"/>
<gene>
    <name evidence="2" type="ORF">B0T22DRAFT_173641</name>
</gene>